<accession>A0ABN8GGB1</accession>
<comment type="caution">
    <text evidence="2">The sequence shown here is derived from an EMBL/GenBank/DDBJ whole genome shotgun (WGS) entry which is preliminary data.</text>
</comment>
<dbReference type="Proteomes" id="UP000838686">
    <property type="component" value="Unassembled WGS sequence"/>
</dbReference>
<feature type="compositionally biased region" description="Pro residues" evidence="1">
    <location>
        <begin position="81"/>
        <end position="90"/>
    </location>
</feature>
<feature type="compositionally biased region" description="Polar residues" evidence="1">
    <location>
        <begin position="204"/>
        <end position="214"/>
    </location>
</feature>
<evidence type="ECO:0000256" key="1">
    <source>
        <dbReference type="SAM" id="MobiDB-lite"/>
    </source>
</evidence>
<name>A0ABN8GGB1_9BACL</name>
<protein>
    <submittedName>
        <fullName evidence="2">Uncharacterized protein</fullName>
    </submittedName>
</protein>
<proteinExistence type="predicted"/>
<keyword evidence="3" id="KW-1185">Reference proteome</keyword>
<evidence type="ECO:0000313" key="3">
    <source>
        <dbReference type="Proteomes" id="UP000838686"/>
    </source>
</evidence>
<dbReference type="EMBL" id="CAKMMF010000011">
    <property type="protein sequence ID" value="CAH1205583.1"/>
    <property type="molecule type" value="Genomic_DNA"/>
</dbReference>
<reference evidence="2" key="1">
    <citation type="submission" date="2022-01" db="EMBL/GenBank/DDBJ databases">
        <authorList>
            <person name="Criscuolo A."/>
        </authorList>
    </citation>
    <scope>NUCLEOTIDE SEQUENCE</scope>
    <source>
        <strain evidence="2">CIP111893</strain>
    </source>
</reference>
<evidence type="ECO:0000313" key="2">
    <source>
        <dbReference type="EMBL" id="CAH1205583.1"/>
    </source>
</evidence>
<gene>
    <name evidence="2" type="ORF">PAECIP111893_02374</name>
</gene>
<organism evidence="2 3">
    <name type="scientific">Paenibacillus plantiphilus</name>
    <dbReference type="NCBI Taxonomy" id="2905650"/>
    <lineage>
        <taxon>Bacteria</taxon>
        <taxon>Bacillati</taxon>
        <taxon>Bacillota</taxon>
        <taxon>Bacilli</taxon>
        <taxon>Bacillales</taxon>
        <taxon>Paenibacillaceae</taxon>
        <taxon>Paenibacillus</taxon>
    </lineage>
</organism>
<dbReference type="RefSeq" id="WP_236342310.1">
    <property type="nucleotide sequence ID" value="NZ_CAKMMF010000011.1"/>
</dbReference>
<sequence length="640" mass="70102">MATIFNTAKIASAIKNNKSNTSAVPNPVPVPYPGMSANQSTNNFQSVPMPPQTNTTVGSPPKINSSFNTVPNPTAGGPSSTPMPPVPTPPTQSTMPTPWGSSISVPKPPANNAAVPNPNVPMPSTGYGGALYGTNAATNKALEANTQYISNPANRQSEIDRALKVIDERTAAGMDVSAQNKYLDSLGYRRGVENAPVQVPTPDGTFSYTPPTESQVPIYTPANPVRDTEALRKYVDGQYTRQLSDLRLYADQQTRAGQTIADQQLGANQTQYDRAQQTIGENRALENTYNARNLSPFSGRSDYAQGMIAQERSRTDREAQQDLSSRQANINSDLANLRNSIEEKYAAMQNAAPAEKEALYQQLLNDERMYDLAVNGQQIEGLMANSQLNNTQFNQALQTFNTNRGVFESDRNFGLQEGQLTGQYNGASTLAGKQANMDAYFGMVDRTGNLGKGPAQNWSNLVNNAYGGAQTLGGKQYDRGIYENDRNYDRGVLESDRGYDRGVLESDRNYNRGVFEGDRNYNRGNYEFDQNYGLDQDDNNRQWAQLDHNMSQGAGGGDNGIMTPNQIYSVLSEQYSEPILDQWGQSVGTRITTNPAQREKMFLSIIDSGMSDAQTDQMLSIMGLTKEEINQYTKKHGSGK</sequence>
<feature type="region of interest" description="Disordered" evidence="1">
    <location>
        <begin position="67"/>
        <end position="99"/>
    </location>
</feature>
<feature type="region of interest" description="Disordered" evidence="1">
    <location>
        <begin position="194"/>
        <end position="214"/>
    </location>
</feature>